<dbReference type="EMBL" id="FOTS01000029">
    <property type="protein sequence ID" value="SFL97162.1"/>
    <property type="molecule type" value="Genomic_DNA"/>
</dbReference>
<dbReference type="AlphaFoldDB" id="A0A1I4M1R0"/>
<dbReference type="InterPro" id="IPR013321">
    <property type="entry name" value="Arc_rbn_hlx_hlx"/>
</dbReference>
<dbReference type="OrthoDB" id="1634058at2"/>
<proteinExistence type="predicted"/>
<organism evidence="1 2">
    <name type="scientific">Pelosinus propionicus DSM 13327</name>
    <dbReference type="NCBI Taxonomy" id="1123291"/>
    <lineage>
        <taxon>Bacteria</taxon>
        <taxon>Bacillati</taxon>
        <taxon>Bacillota</taxon>
        <taxon>Negativicutes</taxon>
        <taxon>Selenomonadales</taxon>
        <taxon>Sporomusaceae</taxon>
        <taxon>Pelosinus</taxon>
    </lineage>
</organism>
<dbReference type="InterPro" id="IPR010985">
    <property type="entry name" value="Ribbon_hlx_hlx"/>
</dbReference>
<dbReference type="CDD" id="cd22231">
    <property type="entry name" value="RHH_NikR_HicB-like"/>
    <property type="match status" value="1"/>
</dbReference>
<dbReference type="STRING" id="1123291.SAMN04490355_10294"/>
<dbReference type="Gene3D" id="1.10.1220.10">
    <property type="entry name" value="Met repressor-like"/>
    <property type="match status" value="1"/>
</dbReference>
<name>A0A1I4M1R0_9FIRM</name>
<sequence>MNVVLTGGGEGVAELRRIMISIPNSLLQEVDGIIAIEKLSRSQFVRDAMRLCIEERRRKEIYDKMRKGYQEMAGINLTLAEEGLLADADLFEMPTLLAERE</sequence>
<protein>
    <submittedName>
        <fullName evidence="1">Transcriptional regulator, CopG family</fullName>
    </submittedName>
</protein>
<reference evidence="2" key="1">
    <citation type="submission" date="2016-10" db="EMBL/GenBank/DDBJ databases">
        <authorList>
            <person name="Varghese N."/>
            <person name="Submissions S."/>
        </authorList>
    </citation>
    <scope>NUCLEOTIDE SEQUENCE [LARGE SCALE GENOMIC DNA]</scope>
    <source>
        <strain evidence="2">DSM 13327</strain>
    </source>
</reference>
<dbReference type="RefSeq" id="WP_007932144.1">
    <property type="nucleotide sequence ID" value="NZ_FOTS01000029.1"/>
</dbReference>
<evidence type="ECO:0000313" key="2">
    <source>
        <dbReference type="Proteomes" id="UP000199520"/>
    </source>
</evidence>
<gene>
    <name evidence="1" type="ORF">SAMN04490355_10294</name>
</gene>
<evidence type="ECO:0000313" key="1">
    <source>
        <dbReference type="EMBL" id="SFL97162.1"/>
    </source>
</evidence>
<dbReference type="SUPFAM" id="SSF47598">
    <property type="entry name" value="Ribbon-helix-helix"/>
    <property type="match status" value="1"/>
</dbReference>
<dbReference type="Proteomes" id="UP000199520">
    <property type="component" value="Unassembled WGS sequence"/>
</dbReference>
<keyword evidence="2" id="KW-1185">Reference proteome</keyword>
<dbReference type="GO" id="GO:0006355">
    <property type="term" value="P:regulation of DNA-templated transcription"/>
    <property type="evidence" value="ECO:0007669"/>
    <property type="project" value="InterPro"/>
</dbReference>
<accession>A0A1I4M1R0</accession>